<feature type="region of interest" description="Disordered" evidence="1">
    <location>
        <begin position="1"/>
        <end position="57"/>
    </location>
</feature>
<dbReference type="RefSeq" id="WP_169197881.1">
    <property type="nucleotide sequence ID" value="NZ_WTVH02000008.1"/>
</dbReference>
<keyword evidence="3" id="KW-1185">Reference proteome</keyword>
<reference evidence="2" key="1">
    <citation type="submission" date="2019-12" db="EMBL/GenBank/DDBJ databases">
        <title>Comparative genomics gives insights into the taxonomy of the Azoarcus-Aromatoleum group and reveals separate origins of nif in the plant-associated Azoarcus and non-plant-associated Aromatoleum sub-groups.</title>
        <authorList>
            <person name="Lafos M."/>
            <person name="Maluk M."/>
            <person name="Batista M."/>
            <person name="Junghare M."/>
            <person name="Carmona M."/>
            <person name="Faoro H."/>
            <person name="Cruz L.M."/>
            <person name="Battistoni F."/>
            <person name="De Souza E."/>
            <person name="Pedrosa F."/>
            <person name="Chen W.-M."/>
            <person name="Poole P.S."/>
            <person name="Dixon R.A."/>
            <person name="James E.K."/>
        </authorList>
    </citation>
    <scope>NUCLEOTIDE SEQUENCE</scope>
    <source>
        <strain evidence="2">U120</strain>
    </source>
</reference>
<protein>
    <submittedName>
        <fullName evidence="2">Uncharacterized protein</fullName>
    </submittedName>
</protein>
<organism evidence="2 3">
    <name type="scientific">Aromatoleum buckelii</name>
    <dbReference type="NCBI Taxonomy" id="200254"/>
    <lineage>
        <taxon>Bacteria</taxon>
        <taxon>Pseudomonadati</taxon>
        <taxon>Pseudomonadota</taxon>
        <taxon>Betaproteobacteria</taxon>
        <taxon>Rhodocyclales</taxon>
        <taxon>Rhodocyclaceae</taxon>
        <taxon>Aromatoleum</taxon>
    </lineage>
</organism>
<proteinExistence type="predicted"/>
<name>A0ABX1MXV7_9RHOO</name>
<accession>A0ABX1MXV7</accession>
<feature type="compositionally biased region" description="Basic and acidic residues" evidence="1">
    <location>
        <begin position="1"/>
        <end position="14"/>
    </location>
</feature>
<dbReference type="Proteomes" id="UP000601990">
    <property type="component" value="Unassembled WGS sequence"/>
</dbReference>
<comment type="caution">
    <text evidence="2">The sequence shown here is derived from an EMBL/GenBank/DDBJ whole genome shotgun (WGS) entry which is preliminary data.</text>
</comment>
<evidence type="ECO:0000313" key="2">
    <source>
        <dbReference type="EMBL" id="NMF92583.1"/>
    </source>
</evidence>
<sequence>MALDDLLARREREAGTAGTAGVPPDVPPNPLQTLGGTAGTAGTAENDKGHCSSSETPAAVTASPIRATGWLLHYADRDPLEAWFAPAVSHEEVLAAHRGAVAAEPLAEVRTPVRNEVRGESAGRGCSTCLRCKRPGLALGYCGGGRDDLLPAYGANHPLRKLPDDQGAGCASYTPHEGGR</sequence>
<dbReference type="EMBL" id="WTVH01000005">
    <property type="protein sequence ID" value="NMF92583.1"/>
    <property type="molecule type" value="Genomic_DNA"/>
</dbReference>
<evidence type="ECO:0000256" key="1">
    <source>
        <dbReference type="SAM" id="MobiDB-lite"/>
    </source>
</evidence>
<gene>
    <name evidence="2" type="ORF">GO608_04485</name>
</gene>
<evidence type="ECO:0000313" key="3">
    <source>
        <dbReference type="Proteomes" id="UP000601990"/>
    </source>
</evidence>